<proteinExistence type="predicted"/>
<dbReference type="Pfam" id="PF11937">
    <property type="entry name" value="DUF3455"/>
    <property type="match status" value="1"/>
</dbReference>
<reference evidence="2" key="1">
    <citation type="submission" date="2023-03" db="EMBL/GenBank/DDBJ databases">
        <title>Massive genome expansion in bonnet fungi (Mycena s.s.) driven by repeated elements and novel gene families across ecological guilds.</title>
        <authorList>
            <consortium name="Lawrence Berkeley National Laboratory"/>
            <person name="Harder C.B."/>
            <person name="Miyauchi S."/>
            <person name="Viragh M."/>
            <person name="Kuo A."/>
            <person name="Thoen E."/>
            <person name="Andreopoulos B."/>
            <person name="Lu D."/>
            <person name="Skrede I."/>
            <person name="Drula E."/>
            <person name="Henrissat B."/>
            <person name="Morin E."/>
            <person name="Kohler A."/>
            <person name="Barry K."/>
            <person name="LaButti K."/>
            <person name="Morin E."/>
            <person name="Salamov A."/>
            <person name="Lipzen A."/>
            <person name="Mereny Z."/>
            <person name="Hegedus B."/>
            <person name="Baldrian P."/>
            <person name="Stursova M."/>
            <person name="Weitz H."/>
            <person name="Taylor A."/>
            <person name="Grigoriev I.V."/>
            <person name="Nagy L.G."/>
            <person name="Martin F."/>
            <person name="Kauserud H."/>
        </authorList>
    </citation>
    <scope>NUCLEOTIDE SEQUENCE</scope>
    <source>
        <strain evidence="2">CBHHK200</strain>
    </source>
</reference>
<comment type="caution">
    <text evidence="2">The sequence shown here is derived from an EMBL/GenBank/DDBJ whole genome shotgun (WGS) entry which is preliminary data.</text>
</comment>
<organism evidence="2 3">
    <name type="scientific">Mycena alexandri</name>
    <dbReference type="NCBI Taxonomy" id="1745969"/>
    <lineage>
        <taxon>Eukaryota</taxon>
        <taxon>Fungi</taxon>
        <taxon>Dikarya</taxon>
        <taxon>Basidiomycota</taxon>
        <taxon>Agaricomycotina</taxon>
        <taxon>Agaricomycetes</taxon>
        <taxon>Agaricomycetidae</taxon>
        <taxon>Agaricales</taxon>
        <taxon>Marasmiineae</taxon>
        <taxon>Mycenaceae</taxon>
        <taxon>Mycena</taxon>
    </lineage>
</organism>
<dbReference type="EMBL" id="JARJCM010000226">
    <property type="protein sequence ID" value="KAJ7021681.1"/>
    <property type="molecule type" value="Genomic_DNA"/>
</dbReference>
<feature type="signal peptide" evidence="1">
    <location>
        <begin position="1"/>
        <end position="17"/>
    </location>
</feature>
<evidence type="ECO:0008006" key="4">
    <source>
        <dbReference type="Google" id="ProtNLM"/>
    </source>
</evidence>
<evidence type="ECO:0000313" key="2">
    <source>
        <dbReference type="EMBL" id="KAJ7021681.1"/>
    </source>
</evidence>
<evidence type="ECO:0000313" key="3">
    <source>
        <dbReference type="Proteomes" id="UP001218188"/>
    </source>
</evidence>
<gene>
    <name evidence="2" type="ORF">C8F04DRAFT_972397</name>
</gene>
<feature type="chain" id="PRO_5042092183" description="Malate dehydrogenase" evidence="1">
    <location>
        <begin position="18"/>
        <end position="257"/>
    </location>
</feature>
<accession>A0AAD6WS92</accession>
<name>A0AAD6WS92_9AGAR</name>
<protein>
    <recommendedName>
        <fullName evidence="4">Malate dehydrogenase</fullName>
    </recommendedName>
</protein>
<keyword evidence="3" id="KW-1185">Reference proteome</keyword>
<dbReference type="AlphaFoldDB" id="A0AAD6WS92"/>
<dbReference type="Proteomes" id="UP001218188">
    <property type="component" value="Unassembled WGS sequence"/>
</dbReference>
<evidence type="ECO:0000256" key="1">
    <source>
        <dbReference type="SAM" id="SignalP"/>
    </source>
</evidence>
<dbReference type="PANTHER" id="PTHR35567:SF1">
    <property type="entry name" value="CONSERVED FUNGAL PROTEIN (AFU_ORTHOLOGUE AFUA_1G14230)"/>
    <property type="match status" value="1"/>
</dbReference>
<keyword evidence="1" id="KW-0732">Signal</keyword>
<sequence>MFALVALLPLVASFTSALPRVERQTGLPNRCNISAATMDLPLNQTKLVAPSNITGPSFIGVAIGTQNYTCASTGNWTNVGAVAQIFDASCLYGAPEFSNLPDIAYAFWKFAPPTFPVSQIISFMQPFHASMVLGQHYFVNSPSGTGVSPKWDFTSAALAGHPDAFVIGTKVGDIAAPTGFPDIDWLSLDKAEGSLATQVLRLNTVGGLPPASVGLRARRGSPPIAIKYASMYCEPLLFLYRVNFTNWVIGFYGSSVQ</sequence>
<dbReference type="InterPro" id="IPR021851">
    <property type="entry name" value="DUF3455"/>
</dbReference>
<dbReference type="PANTHER" id="PTHR35567">
    <property type="entry name" value="MALATE DEHYDROGENASE (AFU_ORTHOLOGUE AFUA_2G13800)"/>
    <property type="match status" value="1"/>
</dbReference>